<dbReference type="AlphaFoldDB" id="A0A9X3B5U5"/>
<dbReference type="RefSeq" id="WP_301623725.1">
    <property type="nucleotide sequence ID" value="NZ_JAOSKY010000031.1"/>
</dbReference>
<accession>A0A9X3B5U5</accession>
<sequence>MAHSVTQEIRAVYVPDPANPQINAFINQTPPSGYCATFPNDCKPLSGVRLPVRFASVQAIVPGASERNGAMFSMPAQWRSLVVSHVFTGEAATVEMRIGGFGSQYVLSDTAVNLTGESNDERAHEALWGGRSWWFVTPPCKGAAMFSYGPEFYRFFWRAQDVGTCARQAAFTIPWMSYGYLDVGYELRTPDPLQMSSGLYVGELRYSVGPGMDIDTGDNMLPDSAEVTFRFVLDVQHVLKVDLPPGGNKVELIPQGGWQAWLQSGRRPERLFRDQTFNISASSRFRMSIECEHAGIGGCSLRDAQSGSIFPQVNMSVSLPLSITDDKGQPVQKRRLTETSTDAVFQPALYVDRAPGVLHFEVPSHYMENMIEPDKAKRFAGKVTVIWDSEV</sequence>
<gene>
    <name evidence="1" type="ORF">OC940_28760</name>
</gene>
<name>A0A9X3B5U5_9PSED</name>
<keyword evidence="2" id="KW-1185">Reference proteome</keyword>
<comment type="caution">
    <text evidence="1">The sequence shown here is derived from an EMBL/GenBank/DDBJ whole genome shotgun (WGS) entry which is preliminary data.</text>
</comment>
<reference evidence="1" key="1">
    <citation type="submission" date="2022-09" db="EMBL/GenBank/DDBJ databases">
        <authorList>
            <person name="Cesa-Luna C."/>
            <person name="Girard L."/>
            <person name="Lood C."/>
            <person name="Hofte M."/>
            <person name="De Mot R."/>
        </authorList>
    </citation>
    <scope>NUCLEOTIDE SEQUENCE</scope>
    <source>
        <strain evidence="1">B1M3-32</strain>
    </source>
</reference>
<dbReference type="Proteomes" id="UP001139955">
    <property type="component" value="Unassembled WGS sequence"/>
</dbReference>
<dbReference type="EMBL" id="JAOSKY010000031">
    <property type="protein sequence ID" value="MCU7251821.1"/>
    <property type="molecule type" value="Genomic_DNA"/>
</dbReference>
<organism evidence="1 2">
    <name type="scientific">Pseudomonas koreensis</name>
    <dbReference type="NCBI Taxonomy" id="198620"/>
    <lineage>
        <taxon>Bacteria</taxon>
        <taxon>Pseudomonadati</taxon>
        <taxon>Pseudomonadota</taxon>
        <taxon>Gammaproteobacteria</taxon>
        <taxon>Pseudomonadales</taxon>
        <taxon>Pseudomonadaceae</taxon>
        <taxon>Pseudomonas</taxon>
    </lineage>
</organism>
<evidence type="ECO:0000313" key="1">
    <source>
        <dbReference type="EMBL" id="MCU7251821.1"/>
    </source>
</evidence>
<evidence type="ECO:0000313" key="2">
    <source>
        <dbReference type="Proteomes" id="UP001139955"/>
    </source>
</evidence>
<reference evidence="1" key="2">
    <citation type="journal article" date="2023" name="mSystems">
        <title>Charting the Lipopeptidome of Nonpathogenic Pseudomonas.</title>
        <authorList>
            <person name="Cesa-Luna C."/>
            <person name="Geudens N."/>
            <person name="Girard L."/>
            <person name="De Roo V."/>
            <person name="Maklad H.R."/>
            <person name="Martins J.C."/>
            <person name="Hofte M."/>
            <person name="De Mot R."/>
        </authorList>
    </citation>
    <scope>NUCLEOTIDE SEQUENCE</scope>
    <source>
        <strain evidence="1">B1M3-32</strain>
    </source>
</reference>
<proteinExistence type="predicted"/>
<protein>
    <submittedName>
        <fullName evidence="1">Uncharacterized protein</fullName>
    </submittedName>
</protein>